<gene>
    <name evidence="2" type="ORF">V1264_002399</name>
</gene>
<evidence type="ECO:0000313" key="2">
    <source>
        <dbReference type="EMBL" id="KAK7116779.1"/>
    </source>
</evidence>
<keyword evidence="3" id="KW-1185">Reference proteome</keyword>
<evidence type="ECO:0000256" key="1">
    <source>
        <dbReference type="SAM" id="MobiDB-lite"/>
    </source>
</evidence>
<organism evidence="2 3">
    <name type="scientific">Littorina saxatilis</name>
    <dbReference type="NCBI Taxonomy" id="31220"/>
    <lineage>
        <taxon>Eukaryota</taxon>
        <taxon>Metazoa</taxon>
        <taxon>Spiralia</taxon>
        <taxon>Lophotrochozoa</taxon>
        <taxon>Mollusca</taxon>
        <taxon>Gastropoda</taxon>
        <taxon>Caenogastropoda</taxon>
        <taxon>Littorinimorpha</taxon>
        <taxon>Littorinoidea</taxon>
        <taxon>Littorinidae</taxon>
        <taxon>Littorina</taxon>
    </lineage>
</organism>
<sequence>MSAYEDEATVDMNKIPTRSIERAYWRRKLPPAFRFYLEMLARELMLSQPANIYAHAAGFFEELLIQRDTELSLQPYVPYFDKLKMSAAGGAARQPPTRGALEEPRRPPGGCAGCSAVRCGRCGRFLKGGPGDGSSTGAGPSGSVCSSTTPGPGAGPSRSRVTETYRHLEGDNECRVMALPVHRDAFGRLATRQGNKDDDLITCRSLAYIVDF</sequence>
<name>A0AAN9GQ82_9CAEN</name>
<proteinExistence type="predicted"/>
<dbReference type="AlphaFoldDB" id="A0AAN9GQ82"/>
<protein>
    <submittedName>
        <fullName evidence="2">Uncharacterized protein</fullName>
    </submittedName>
</protein>
<dbReference type="CDD" id="cd12100">
    <property type="entry name" value="DD_CABYR_SP17"/>
    <property type="match status" value="1"/>
</dbReference>
<feature type="compositionally biased region" description="Gly residues" evidence="1">
    <location>
        <begin position="131"/>
        <end position="140"/>
    </location>
</feature>
<dbReference type="EMBL" id="JBAMIC010000001">
    <property type="protein sequence ID" value="KAK7116779.1"/>
    <property type="molecule type" value="Genomic_DNA"/>
</dbReference>
<evidence type="ECO:0000313" key="3">
    <source>
        <dbReference type="Proteomes" id="UP001374579"/>
    </source>
</evidence>
<comment type="caution">
    <text evidence="2">The sequence shown here is derived from an EMBL/GenBank/DDBJ whole genome shotgun (WGS) entry which is preliminary data.</text>
</comment>
<dbReference type="InterPro" id="IPR047579">
    <property type="entry name" value="DD_CABYR_SP17"/>
</dbReference>
<accession>A0AAN9GQ82</accession>
<dbReference type="SUPFAM" id="SSF47391">
    <property type="entry name" value="Dimerization-anchoring domain of cAMP-dependent PK regulatory subunit"/>
    <property type="match status" value="1"/>
</dbReference>
<feature type="region of interest" description="Disordered" evidence="1">
    <location>
        <begin position="131"/>
        <end position="162"/>
    </location>
</feature>
<dbReference type="Gene3D" id="1.20.890.10">
    <property type="entry name" value="cAMP-dependent protein kinase regulatory subunit, dimerization-anchoring domain"/>
    <property type="match status" value="1"/>
</dbReference>
<dbReference type="Proteomes" id="UP001374579">
    <property type="component" value="Unassembled WGS sequence"/>
</dbReference>
<reference evidence="2 3" key="1">
    <citation type="submission" date="2024-02" db="EMBL/GenBank/DDBJ databases">
        <title>Chromosome-scale genome assembly of the rough periwinkle Littorina saxatilis.</title>
        <authorList>
            <person name="De Jode A."/>
            <person name="Faria R."/>
            <person name="Formenti G."/>
            <person name="Sims Y."/>
            <person name="Smith T.P."/>
            <person name="Tracey A."/>
            <person name="Wood J.M.D."/>
            <person name="Zagrodzka Z.B."/>
            <person name="Johannesson K."/>
            <person name="Butlin R.K."/>
            <person name="Leder E.H."/>
        </authorList>
    </citation>
    <scope>NUCLEOTIDE SEQUENCE [LARGE SCALE GENOMIC DNA]</scope>
    <source>
        <strain evidence="2">Snail1</strain>
        <tissue evidence="2">Muscle</tissue>
    </source>
</reference>